<organism evidence="2 3">
    <name type="scientific">Corynebacterium matruchotii</name>
    <dbReference type="NCBI Taxonomy" id="43768"/>
    <lineage>
        <taxon>Bacteria</taxon>
        <taxon>Bacillati</taxon>
        <taxon>Actinomycetota</taxon>
        <taxon>Actinomycetes</taxon>
        <taxon>Mycobacteriales</taxon>
        <taxon>Corynebacteriaceae</taxon>
        <taxon>Corynebacterium</taxon>
    </lineage>
</organism>
<dbReference type="Pfam" id="PF14078">
    <property type="entry name" value="DUF4259"/>
    <property type="match status" value="1"/>
</dbReference>
<accession>A0A6H9XBM2</accession>
<protein>
    <submittedName>
        <fullName evidence="2">Uncharacterized protein</fullName>
    </submittedName>
</protein>
<proteinExistence type="predicted"/>
<dbReference type="InterPro" id="IPR025355">
    <property type="entry name" value="DUF4259"/>
</dbReference>
<dbReference type="RefSeq" id="WP_005520054.1">
    <property type="nucleotide sequence ID" value="NZ_CAJPQJ010000003.1"/>
</dbReference>
<sequence>MSTWDIEIFSREANTDFLDELATLDDEDIVEAVEDSCKLVLSSTKLSAEEQENGLCAATIAAIWAGAPFSASEVADEYPFLRELVGHISEELSEAASAVLEAARDETEEDSDLDIEPFIEALE</sequence>
<evidence type="ECO:0000313" key="2">
    <source>
        <dbReference type="EMBL" id="SPW23876.1"/>
    </source>
</evidence>
<dbReference type="Proteomes" id="UP000249886">
    <property type="component" value="Unassembled WGS sequence"/>
</dbReference>
<dbReference type="EMBL" id="UARK01000001">
    <property type="protein sequence ID" value="SPW23876.1"/>
    <property type="molecule type" value="Genomic_DNA"/>
</dbReference>
<comment type="caution">
    <text evidence="2">The sequence shown here is derived from an EMBL/GenBank/DDBJ whole genome shotgun (WGS) entry which is preliminary data.</text>
</comment>
<reference evidence="2 3" key="1">
    <citation type="submission" date="2018-06" db="EMBL/GenBank/DDBJ databases">
        <authorList>
            <consortium name="Pathogen Informatics"/>
            <person name="Doyle S."/>
        </authorList>
    </citation>
    <scope>NUCLEOTIDE SEQUENCE [LARGE SCALE GENOMIC DNA]</scope>
    <source>
        <strain evidence="2 3">NCTC10254</strain>
    </source>
</reference>
<evidence type="ECO:0000256" key="1">
    <source>
        <dbReference type="SAM" id="MobiDB-lite"/>
    </source>
</evidence>
<feature type="region of interest" description="Disordered" evidence="1">
    <location>
        <begin position="101"/>
        <end position="123"/>
    </location>
</feature>
<evidence type="ECO:0000313" key="3">
    <source>
        <dbReference type="Proteomes" id="UP000249886"/>
    </source>
</evidence>
<feature type="compositionally biased region" description="Acidic residues" evidence="1">
    <location>
        <begin position="106"/>
        <end position="123"/>
    </location>
</feature>
<gene>
    <name evidence="2" type="ORF">NCTC10254_00239</name>
</gene>
<name>A0A6H9XBM2_9CORY</name>
<dbReference type="GeneID" id="84573307"/>
<dbReference type="AlphaFoldDB" id="A0A6H9XBM2"/>